<protein>
    <submittedName>
        <fullName evidence="1">Uncharacterized protein</fullName>
    </submittedName>
</protein>
<evidence type="ECO:0000313" key="2">
    <source>
        <dbReference type="Proteomes" id="UP000501325"/>
    </source>
</evidence>
<proteinExistence type="predicted"/>
<dbReference type="EMBL" id="CP048751">
    <property type="protein sequence ID" value="QIH73694.1"/>
    <property type="molecule type" value="Genomic_DNA"/>
</dbReference>
<sequence>MCRLDHGRARISPAIGKFDGANETISVDTARSFNQQYVGQFSFIEPIRHLITGREGLIEAQQNGAGFSTQLSFHVASTVDFRGVWTSASKKPLSVVLSGCFVWVRE</sequence>
<gene>
    <name evidence="1" type="ORF">GYM46_12530</name>
</gene>
<dbReference type="KEGG" id="bmed:GYM46_12530"/>
<dbReference type="RefSeq" id="WP_008263495.1">
    <property type="nucleotide sequence ID" value="NZ_CP048751.1"/>
</dbReference>
<reference evidence="1 2" key="1">
    <citation type="submission" date="2020-01" db="EMBL/GenBank/DDBJ databases">
        <authorList>
            <person name="Wang S."/>
        </authorList>
    </citation>
    <scope>NUCLEOTIDE SEQUENCE [LARGE SCALE GENOMIC DNA]</scope>
    <source>
        <strain evidence="1 2">D151-2-6</strain>
    </source>
</reference>
<dbReference type="AlphaFoldDB" id="A0AB37E9C8"/>
<dbReference type="Proteomes" id="UP000501325">
    <property type="component" value="Chromosome"/>
</dbReference>
<organism evidence="1 2">
    <name type="scientific">Brevundimonas mediterranea</name>
    <dbReference type="NCBI Taxonomy" id="74329"/>
    <lineage>
        <taxon>Bacteria</taxon>
        <taxon>Pseudomonadati</taxon>
        <taxon>Pseudomonadota</taxon>
        <taxon>Alphaproteobacteria</taxon>
        <taxon>Caulobacterales</taxon>
        <taxon>Caulobacteraceae</taxon>
        <taxon>Brevundimonas</taxon>
    </lineage>
</organism>
<accession>A0AB37E9C8</accession>
<name>A0AB37E9C8_9CAUL</name>
<evidence type="ECO:0000313" key="1">
    <source>
        <dbReference type="EMBL" id="QIH73694.1"/>
    </source>
</evidence>